<organism evidence="2">
    <name type="scientific">Tanacetum cinerariifolium</name>
    <name type="common">Dalmatian daisy</name>
    <name type="synonym">Chrysanthemum cinerariifolium</name>
    <dbReference type="NCBI Taxonomy" id="118510"/>
    <lineage>
        <taxon>Eukaryota</taxon>
        <taxon>Viridiplantae</taxon>
        <taxon>Streptophyta</taxon>
        <taxon>Embryophyta</taxon>
        <taxon>Tracheophyta</taxon>
        <taxon>Spermatophyta</taxon>
        <taxon>Magnoliopsida</taxon>
        <taxon>eudicotyledons</taxon>
        <taxon>Gunneridae</taxon>
        <taxon>Pentapetalae</taxon>
        <taxon>asterids</taxon>
        <taxon>campanulids</taxon>
        <taxon>Asterales</taxon>
        <taxon>Asteraceae</taxon>
        <taxon>Asteroideae</taxon>
        <taxon>Anthemideae</taxon>
        <taxon>Anthemidinae</taxon>
        <taxon>Tanacetum</taxon>
    </lineage>
</organism>
<feature type="region of interest" description="Disordered" evidence="1">
    <location>
        <begin position="1"/>
        <end position="59"/>
    </location>
</feature>
<sequence length="59" mass="6135">MRLCGCEDRRHGVLRSSTRDGRRLSGAEAVQRAREAHRPRTAAAAAHGRGSPGVAGGAA</sequence>
<feature type="compositionally biased region" description="Basic and acidic residues" evidence="1">
    <location>
        <begin position="1"/>
        <end position="38"/>
    </location>
</feature>
<accession>A0A699XI18</accession>
<proteinExistence type="predicted"/>
<gene>
    <name evidence="2" type="ORF">Tci_931388</name>
</gene>
<comment type="caution">
    <text evidence="2">The sequence shown here is derived from an EMBL/GenBank/DDBJ whole genome shotgun (WGS) entry which is preliminary data.</text>
</comment>
<feature type="non-terminal residue" evidence="2">
    <location>
        <position position="59"/>
    </location>
</feature>
<evidence type="ECO:0000313" key="2">
    <source>
        <dbReference type="EMBL" id="GFD59419.1"/>
    </source>
</evidence>
<dbReference type="AlphaFoldDB" id="A0A699XI18"/>
<dbReference type="EMBL" id="BKCJ011864727">
    <property type="protein sequence ID" value="GFD59419.1"/>
    <property type="molecule type" value="Genomic_DNA"/>
</dbReference>
<protein>
    <submittedName>
        <fullName evidence="2">Uncharacterized protein</fullName>
    </submittedName>
</protein>
<name>A0A699XI18_TANCI</name>
<evidence type="ECO:0000256" key="1">
    <source>
        <dbReference type="SAM" id="MobiDB-lite"/>
    </source>
</evidence>
<feature type="compositionally biased region" description="Gly residues" evidence="1">
    <location>
        <begin position="50"/>
        <end position="59"/>
    </location>
</feature>
<reference evidence="2" key="1">
    <citation type="journal article" date="2019" name="Sci. Rep.">
        <title>Draft genome of Tanacetum cinerariifolium, the natural source of mosquito coil.</title>
        <authorList>
            <person name="Yamashiro T."/>
            <person name="Shiraishi A."/>
            <person name="Satake H."/>
            <person name="Nakayama K."/>
        </authorList>
    </citation>
    <scope>NUCLEOTIDE SEQUENCE</scope>
</reference>